<dbReference type="PRINTS" id="PR00455">
    <property type="entry name" value="HTHTETR"/>
</dbReference>
<gene>
    <name evidence="5" type="ORF">DFR61_11711</name>
    <name evidence="4" type="ORF">NCTC10597_00346</name>
</gene>
<sequence length="194" mass="22850">MTIRKGEETYQKMIDVAIYYFAKDGIHKTSFSKIAEALHMTKPSLYYYIESKEELIRKVFNYVLEDYKFSSYFDEESLEITSVENYLIQGGNNFIEETAEQSIIIDLLNEFTLYANRMKAVDESFIEKIEESRLSFLNGFEHALRVAKVEKSEIILRAQTLAIMLDHIQQNQQMSIKTDEKKLWKHIVMQTLKS</sequence>
<keyword evidence="1 2" id="KW-0238">DNA-binding</keyword>
<dbReference type="Proteomes" id="UP000254330">
    <property type="component" value="Unassembled WGS sequence"/>
</dbReference>
<organism evidence="4 6">
    <name type="scientific">Kurthia zopfii</name>
    <dbReference type="NCBI Taxonomy" id="1650"/>
    <lineage>
        <taxon>Bacteria</taxon>
        <taxon>Bacillati</taxon>
        <taxon>Bacillota</taxon>
        <taxon>Bacilli</taxon>
        <taxon>Bacillales</taxon>
        <taxon>Caryophanaceae</taxon>
        <taxon>Kurthia</taxon>
    </lineage>
</organism>
<feature type="DNA-binding region" description="H-T-H motif" evidence="2">
    <location>
        <begin position="30"/>
        <end position="49"/>
    </location>
</feature>
<dbReference type="Gene3D" id="1.10.357.10">
    <property type="entry name" value="Tetracycline Repressor, domain 2"/>
    <property type="match status" value="1"/>
</dbReference>
<dbReference type="InterPro" id="IPR001647">
    <property type="entry name" value="HTH_TetR"/>
</dbReference>
<dbReference type="EMBL" id="SNZG01000017">
    <property type="protein sequence ID" value="TDR38281.1"/>
    <property type="molecule type" value="Genomic_DNA"/>
</dbReference>
<evidence type="ECO:0000259" key="3">
    <source>
        <dbReference type="PROSITE" id="PS50977"/>
    </source>
</evidence>
<dbReference type="RefSeq" id="WP_109349649.1">
    <property type="nucleotide sequence ID" value="NZ_BJUE01000012.1"/>
</dbReference>
<dbReference type="Pfam" id="PF00440">
    <property type="entry name" value="TetR_N"/>
    <property type="match status" value="1"/>
</dbReference>
<evidence type="ECO:0000313" key="4">
    <source>
        <dbReference type="EMBL" id="STX08680.1"/>
    </source>
</evidence>
<reference evidence="5 7" key="2">
    <citation type="submission" date="2019-03" db="EMBL/GenBank/DDBJ databases">
        <title>Genomic Encyclopedia of Type Strains, Phase IV (KMG-IV): sequencing the most valuable type-strain genomes for metagenomic binning, comparative biology and taxonomic classification.</title>
        <authorList>
            <person name="Goeker M."/>
        </authorList>
    </citation>
    <scope>NUCLEOTIDE SEQUENCE [LARGE SCALE GENOMIC DNA]</scope>
    <source>
        <strain evidence="5 7">DSM 20580</strain>
    </source>
</reference>
<feature type="domain" description="HTH tetR-type" evidence="3">
    <location>
        <begin position="7"/>
        <end position="67"/>
    </location>
</feature>
<protein>
    <submittedName>
        <fullName evidence="4">DNA-binding transcriptional repressor AcrR</fullName>
    </submittedName>
    <submittedName>
        <fullName evidence="5">TetR family transcriptional regulator</fullName>
    </submittedName>
</protein>
<name>A0A2U3ACN1_9BACL</name>
<keyword evidence="7" id="KW-1185">Reference proteome</keyword>
<proteinExistence type="predicted"/>
<dbReference type="SUPFAM" id="SSF46689">
    <property type="entry name" value="Homeodomain-like"/>
    <property type="match status" value="1"/>
</dbReference>
<dbReference type="OrthoDB" id="9814200at2"/>
<evidence type="ECO:0000313" key="6">
    <source>
        <dbReference type="Proteomes" id="UP000254330"/>
    </source>
</evidence>
<comment type="caution">
    <text evidence="4">The sequence shown here is derived from an EMBL/GenBank/DDBJ whole genome shotgun (WGS) entry which is preliminary data.</text>
</comment>
<accession>A0A2U3ACN1</accession>
<dbReference type="Proteomes" id="UP000294641">
    <property type="component" value="Unassembled WGS sequence"/>
</dbReference>
<dbReference type="InterPro" id="IPR009057">
    <property type="entry name" value="Homeodomain-like_sf"/>
</dbReference>
<dbReference type="EMBL" id="UGNP01000001">
    <property type="protein sequence ID" value="STX08680.1"/>
    <property type="molecule type" value="Genomic_DNA"/>
</dbReference>
<evidence type="ECO:0000256" key="1">
    <source>
        <dbReference type="ARBA" id="ARBA00023125"/>
    </source>
</evidence>
<reference evidence="4 6" key="1">
    <citation type="submission" date="2018-06" db="EMBL/GenBank/DDBJ databases">
        <authorList>
            <consortium name="Pathogen Informatics"/>
            <person name="Doyle S."/>
        </authorList>
    </citation>
    <scope>NUCLEOTIDE SEQUENCE [LARGE SCALE GENOMIC DNA]</scope>
    <source>
        <strain evidence="4 6">NCTC10597</strain>
    </source>
</reference>
<evidence type="ECO:0000256" key="2">
    <source>
        <dbReference type="PROSITE-ProRule" id="PRU00335"/>
    </source>
</evidence>
<dbReference type="AlphaFoldDB" id="A0A2U3ACN1"/>
<dbReference type="PROSITE" id="PS50977">
    <property type="entry name" value="HTH_TETR_2"/>
    <property type="match status" value="1"/>
</dbReference>
<dbReference type="GO" id="GO:0003677">
    <property type="term" value="F:DNA binding"/>
    <property type="evidence" value="ECO:0007669"/>
    <property type="project" value="UniProtKB-UniRule"/>
</dbReference>
<evidence type="ECO:0000313" key="7">
    <source>
        <dbReference type="Proteomes" id="UP000294641"/>
    </source>
</evidence>
<evidence type="ECO:0000313" key="5">
    <source>
        <dbReference type="EMBL" id="TDR38281.1"/>
    </source>
</evidence>